<keyword evidence="2" id="KW-1185">Reference proteome</keyword>
<sequence length="190" mass="21644">MAGRWAQFGLYGAQGVPGWVALGREMDRQVTGIKSPVDTRRGLAARLRYLNSPAGREAMARAGITTRPRTIAAWRAGTRRPLPANRQRLDAAYWDLRRRNLAIDWQRRLARTGTRIEIHPVDQRDVTRGRARDLAVRRVTVRGHRIWDDIIAAWIDEDGEMLDIVWDEIITDLGSDYDSYSYVSSIGFGI</sequence>
<dbReference type="RefSeq" id="WP_311667611.1">
    <property type="nucleotide sequence ID" value="NZ_JAVREO010000007.1"/>
</dbReference>
<gene>
    <name evidence="1" type="ORF">RM844_14735</name>
</gene>
<proteinExistence type="predicted"/>
<comment type="caution">
    <text evidence="1">The sequence shown here is derived from an EMBL/GenBank/DDBJ whole genome shotgun (WGS) entry which is preliminary data.</text>
</comment>
<reference evidence="2" key="1">
    <citation type="submission" date="2023-07" db="EMBL/GenBank/DDBJ databases">
        <title>30 novel species of actinomycetes from the DSMZ collection.</title>
        <authorList>
            <person name="Nouioui I."/>
        </authorList>
    </citation>
    <scope>NUCLEOTIDE SEQUENCE [LARGE SCALE GENOMIC DNA]</scope>
    <source>
        <strain evidence="2">DSM 44915</strain>
    </source>
</reference>
<organism evidence="1 2">
    <name type="scientific">Streptomyces chisholmiae</name>
    <dbReference type="NCBI Taxonomy" id="3075540"/>
    <lineage>
        <taxon>Bacteria</taxon>
        <taxon>Bacillati</taxon>
        <taxon>Actinomycetota</taxon>
        <taxon>Actinomycetes</taxon>
        <taxon>Kitasatosporales</taxon>
        <taxon>Streptomycetaceae</taxon>
        <taxon>Streptomyces</taxon>
    </lineage>
</organism>
<accession>A0ABU2JRE0</accession>
<name>A0ABU2JRE0_9ACTN</name>
<evidence type="ECO:0000313" key="2">
    <source>
        <dbReference type="Proteomes" id="UP001183410"/>
    </source>
</evidence>
<protein>
    <submittedName>
        <fullName evidence="1">Transcriptional regulator</fullName>
    </submittedName>
</protein>
<dbReference type="EMBL" id="JAVREO010000007">
    <property type="protein sequence ID" value="MDT0267543.1"/>
    <property type="molecule type" value="Genomic_DNA"/>
</dbReference>
<evidence type="ECO:0000313" key="1">
    <source>
        <dbReference type="EMBL" id="MDT0267543.1"/>
    </source>
</evidence>
<dbReference type="Proteomes" id="UP001183410">
    <property type="component" value="Unassembled WGS sequence"/>
</dbReference>